<feature type="compositionally biased region" description="Polar residues" evidence="1">
    <location>
        <begin position="941"/>
        <end position="950"/>
    </location>
</feature>
<evidence type="ECO:0000313" key="3">
    <source>
        <dbReference type="Proteomes" id="UP001430356"/>
    </source>
</evidence>
<dbReference type="PANTHER" id="PTHR24567:SF26">
    <property type="entry name" value="REGULATORY PROTEIN YEIL"/>
    <property type="match status" value="1"/>
</dbReference>
<reference evidence="2 3" key="1">
    <citation type="journal article" date="2021" name="MBio">
        <title>A New Model Trypanosomatid, Novymonas esmeraldas: Genomic Perception of Its 'Candidatus Pandoraea novymonadis' Endosymbiont.</title>
        <authorList>
            <person name="Zakharova A."/>
            <person name="Saura A."/>
            <person name="Butenko A."/>
            <person name="Podesvova L."/>
            <person name="Warmusova S."/>
            <person name="Kostygov A.Y."/>
            <person name="Nenarokova A."/>
            <person name="Lukes J."/>
            <person name="Opperdoes F.R."/>
            <person name="Yurchenko V."/>
        </authorList>
    </citation>
    <scope>NUCLEOTIDE SEQUENCE [LARGE SCALE GENOMIC DNA]</scope>
    <source>
        <strain evidence="2 3">E262AT.01</strain>
    </source>
</reference>
<feature type="compositionally biased region" description="Basic and acidic residues" evidence="1">
    <location>
        <begin position="909"/>
        <end position="922"/>
    </location>
</feature>
<feature type="compositionally biased region" description="Polar residues" evidence="1">
    <location>
        <begin position="446"/>
        <end position="455"/>
    </location>
</feature>
<organism evidence="2 3">
    <name type="scientific">Novymonas esmeraldas</name>
    <dbReference type="NCBI Taxonomy" id="1808958"/>
    <lineage>
        <taxon>Eukaryota</taxon>
        <taxon>Discoba</taxon>
        <taxon>Euglenozoa</taxon>
        <taxon>Kinetoplastea</taxon>
        <taxon>Metakinetoplastina</taxon>
        <taxon>Trypanosomatida</taxon>
        <taxon>Trypanosomatidae</taxon>
        <taxon>Novymonas</taxon>
    </lineage>
</organism>
<gene>
    <name evidence="2" type="ORF">NESM_000264100</name>
</gene>
<dbReference type="PANTHER" id="PTHR24567">
    <property type="entry name" value="CRP FAMILY TRANSCRIPTIONAL REGULATORY PROTEIN"/>
    <property type="match status" value="1"/>
</dbReference>
<dbReference type="InterPro" id="IPR050397">
    <property type="entry name" value="Env_Response_Regulators"/>
</dbReference>
<keyword evidence="3" id="KW-1185">Reference proteome</keyword>
<sequence>MSLAGLTAKLPSGQQMVEDRLPPTVQEQLRAVAQQVLERLFAPIVRLYLARKARLALKHQLFASHASWEAVEAAAFSALQHLSYLGAVTRDLYTLTDSGRPYLGGSLSGSGAAEAQATVTMALPPVDAATGAEIRDKVREMLNSGYVQVAVHLQEEVLEWEWEPASEVLVLVAGAVERRGTAVAVARAAAAAAGGGAGVIGAGASPTGSRRGSVVAGHGQSRRGSTAAGSRPGTSRRDSAGALGSGFSRRTSVGFAPERAAGAPGLAGAVGAPGILNSAVLQVPSTAVGATEPDAERLSAPCVLNELPCVGGFPYCAALSVSSATAVVLRIPKAAYCHMVSECATSSGQRRLLVEALQMRQRLLPYFAPLTRARLQMCPLLTRLRTEQLEHLRDLMIPRVYAAGMECGEREKPTHIFFVRRGVVQMQRVASVSGDGGGGGGREHSNTNSEPTSPVATAPLGHAPTSFSLALPKNRTVLVEGHTYGETSCIFGDSTGDRHTAVTHVDMYLLPFPVLIQLMKQEPEVQSAIYHSAQELSYLRDREWAAVLFGPSLVGTELPGVHGVVPAEGTLALMAAGVHDAVGGIGGFLGGRATAETSFSLDPLSRGSALRGGGGGADRGGTAPTRRVTIFEEASNGGGTVSRGGGGGANVHTAPLTGGRVSTALLGAMEQLPLVGLLPSVTSDFYRDCVPHWQCVQYHKGDVIAAGGEECNRLLLFFEGRAGVVVSAALLQEEMRPGPFGRADVASVSPAVVHHIPAGHVVGYTCVRRHRWTRTILAVDDLVEVWEMRRNAFVQLLRTHGMERDMQAATLQLLQPLAAQKERLTVLDYQPLLRPMPSSLWREQAVPNVHPVVVTNEDAPCFPVWREGDFPLDRRQSVTDATARAGSSGGRRATLTTVSSVKVAAVANERQRSASRMEDSPHLRSRRAGSVTGMSDADSMSRANMNIQLSTTTTTTTT</sequence>
<name>A0AAW0F5T3_9TRYP</name>
<dbReference type="EMBL" id="JAECZO010000023">
    <property type="protein sequence ID" value="KAK7201962.1"/>
    <property type="molecule type" value="Genomic_DNA"/>
</dbReference>
<proteinExistence type="predicted"/>
<dbReference type="InterPro" id="IPR018490">
    <property type="entry name" value="cNMP-bd_dom_sf"/>
</dbReference>
<feature type="region of interest" description="Disordered" evidence="1">
    <location>
        <begin position="908"/>
        <end position="958"/>
    </location>
</feature>
<dbReference type="InterPro" id="IPR014710">
    <property type="entry name" value="RmlC-like_jellyroll"/>
</dbReference>
<evidence type="ECO:0000256" key="1">
    <source>
        <dbReference type="SAM" id="MobiDB-lite"/>
    </source>
</evidence>
<feature type="region of interest" description="Disordered" evidence="1">
    <location>
        <begin position="431"/>
        <end position="455"/>
    </location>
</feature>
<dbReference type="SUPFAM" id="SSF51206">
    <property type="entry name" value="cAMP-binding domain-like"/>
    <property type="match status" value="2"/>
</dbReference>
<evidence type="ECO:0000313" key="2">
    <source>
        <dbReference type="EMBL" id="KAK7201962.1"/>
    </source>
</evidence>
<dbReference type="Proteomes" id="UP001430356">
    <property type="component" value="Unassembled WGS sequence"/>
</dbReference>
<dbReference type="GO" id="GO:0005829">
    <property type="term" value="C:cytosol"/>
    <property type="evidence" value="ECO:0007669"/>
    <property type="project" value="TreeGrafter"/>
</dbReference>
<feature type="region of interest" description="Disordered" evidence="1">
    <location>
        <begin position="200"/>
        <end position="246"/>
    </location>
</feature>
<dbReference type="AlphaFoldDB" id="A0AAW0F5T3"/>
<comment type="caution">
    <text evidence="2">The sequence shown here is derived from an EMBL/GenBank/DDBJ whole genome shotgun (WGS) entry which is preliminary data.</text>
</comment>
<accession>A0AAW0F5T3</accession>
<dbReference type="Gene3D" id="2.60.120.10">
    <property type="entry name" value="Jelly Rolls"/>
    <property type="match status" value="2"/>
</dbReference>
<protein>
    <submittedName>
        <fullName evidence="2">Cyclic nucleotide-binding domain containing protein</fullName>
    </submittedName>
</protein>
<dbReference type="GO" id="GO:0003700">
    <property type="term" value="F:DNA-binding transcription factor activity"/>
    <property type="evidence" value="ECO:0007669"/>
    <property type="project" value="TreeGrafter"/>
</dbReference>